<proteinExistence type="predicted"/>
<dbReference type="AlphaFoldDB" id="A0AA47N229"/>
<gene>
    <name evidence="1" type="ORF">N1851_008004</name>
</gene>
<name>A0AA47N229_MERPO</name>
<dbReference type="EMBL" id="JAOPHQ010001430">
    <property type="protein sequence ID" value="KAK0150882.1"/>
    <property type="molecule type" value="Genomic_DNA"/>
</dbReference>
<organism evidence="1 2">
    <name type="scientific">Merluccius polli</name>
    <name type="common">Benguela hake</name>
    <name type="synonym">Merluccius cadenati</name>
    <dbReference type="NCBI Taxonomy" id="89951"/>
    <lineage>
        <taxon>Eukaryota</taxon>
        <taxon>Metazoa</taxon>
        <taxon>Chordata</taxon>
        <taxon>Craniata</taxon>
        <taxon>Vertebrata</taxon>
        <taxon>Euteleostomi</taxon>
        <taxon>Actinopterygii</taxon>
        <taxon>Neopterygii</taxon>
        <taxon>Teleostei</taxon>
        <taxon>Neoteleostei</taxon>
        <taxon>Acanthomorphata</taxon>
        <taxon>Zeiogadaria</taxon>
        <taxon>Gadariae</taxon>
        <taxon>Gadiformes</taxon>
        <taxon>Gadoidei</taxon>
        <taxon>Merlucciidae</taxon>
        <taxon>Merluccius</taxon>
    </lineage>
</organism>
<accession>A0AA47N229</accession>
<evidence type="ECO:0000313" key="2">
    <source>
        <dbReference type="Proteomes" id="UP001174136"/>
    </source>
</evidence>
<evidence type="ECO:0000313" key="1">
    <source>
        <dbReference type="EMBL" id="KAK0150882.1"/>
    </source>
</evidence>
<keyword evidence="2" id="KW-1185">Reference proteome</keyword>
<dbReference type="Proteomes" id="UP001174136">
    <property type="component" value="Unassembled WGS sequence"/>
</dbReference>
<comment type="caution">
    <text evidence="1">The sequence shown here is derived from an EMBL/GenBank/DDBJ whole genome shotgun (WGS) entry which is preliminary data.</text>
</comment>
<sequence length="140" mass="16141">MEELVEELHSTVKEDVVKLLPDVEGMRATFDEYFDKPVEVALGVRYDTRRNRATGTYEQIPVTDKFVYIPLLETLKFIFKEICDHILQHCEKTGVYVMVTILKITPFSLKNQTLSKYRYSTTFLANPLGSKHGIHKIGSI</sequence>
<reference evidence="1" key="1">
    <citation type="journal article" date="2023" name="Front. Mar. Sci.">
        <title>A new Merluccius polli reference genome to investigate the effects of global change in West African waters.</title>
        <authorList>
            <person name="Mateo J.L."/>
            <person name="Blanco-Fernandez C."/>
            <person name="Garcia-Vazquez E."/>
            <person name="Machado-Schiaffino G."/>
        </authorList>
    </citation>
    <scope>NUCLEOTIDE SEQUENCE</scope>
    <source>
        <strain evidence="1">C29</strain>
        <tissue evidence="1">Fin</tissue>
    </source>
</reference>
<protein>
    <submittedName>
        <fullName evidence="1">Uncharacterized protein</fullName>
    </submittedName>
</protein>